<dbReference type="CDD" id="cd12937">
    <property type="entry name" value="GUCT_RH7_like"/>
    <property type="match status" value="1"/>
</dbReference>
<reference evidence="11" key="1">
    <citation type="submission" date="2023-08" db="EMBL/GenBank/DDBJ databases">
        <title>Reference Genome Resource for the Citrus Pathogen Phytophthora citrophthora.</title>
        <authorList>
            <person name="Moller H."/>
            <person name="Coetzee B."/>
            <person name="Rose L.J."/>
            <person name="Van Niekerk J.M."/>
        </authorList>
    </citation>
    <scope>NUCLEOTIDE SEQUENCE</scope>
    <source>
        <strain evidence="11">STE-U-9442</strain>
    </source>
</reference>
<dbReference type="AlphaFoldDB" id="A0AAD9GAY6"/>
<evidence type="ECO:0000256" key="6">
    <source>
        <dbReference type="ARBA" id="ARBA00022840"/>
    </source>
</evidence>
<evidence type="ECO:0000256" key="5">
    <source>
        <dbReference type="ARBA" id="ARBA00022806"/>
    </source>
</evidence>
<keyword evidence="12" id="KW-1185">Reference proteome</keyword>
<dbReference type="PANTHER" id="PTHR47963">
    <property type="entry name" value="DEAD-BOX ATP-DEPENDENT RNA HELICASE 47, MITOCHONDRIAL"/>
    <property type="match status" value="1"/>
</dbReference>
<dbReference type="Pfam" id="PF00271">
    <property type="entry name" value="Helicase_C"/>
    <property type="match status" value="1"/>
</dbReference>
<dbReference type="GO" id="GO:0016787">
    <property type="term" value="F:hydrolase activity"/>
    <property type="evidence" value="ECO:0007669"/>
    <property type="project" value="UniProtKB-KW"/>
</dbReference>
<accession>A0AAD9GAY6</accession>
<dbReference type="InterPro" id="IPR001650">
    <property type="entry name" value="Helicase_C-like"/>
</dbReference>
<keyword evidence="6" id="KW-0067">ATP-binding</keyword>
<dbReference type="Pfam" id="PF26142">
    <property type="entry name" value="DD_DDX21-DDX50"/>
    <property type="match status" value="1"/>
</dbReference>
<dbReference type="InterPro" id="IPR011545">
    <property type="entry name" value="DEAD/DEAH_box_helicase_dom"/>
</dbReference>
<protein>
    <recommendedName>
        <fullName evidence="2">RNA helicase</fullName>
        <ecNumber evidence="2">3.6.4.13</ecNumber>
    </recommendedName>
</protein>
<dbReference type="Pfam" id="PF00270">
    <property type="entry name" value="DEAD"/>
    <property type="match status" value="1"/>
</dbReference>
<feature type="domain" description="Helicase C-terminal" evidence="10">
    <location>
        <begin position="347"/>
        <end position="498"/>
    </location>
</feature>
<evidence type="ECO:0000256" key="3">
    <source>
        <dbReference type="ARBA" id="ARBA00022741"/>
    </source>
</evidence>
<dbReference type="PANTHER" id="PTHR47963:SF8">
    <property type="entry name" value="ATP-DEPENDENT RNA HELICASE DEAD"/>
    <property type="match status" value="1"/>
</dbReference>
<dbReference type="EC" id="3.6.4.13" evidence="2"/>
<keyword evidence="7" id="KW-0694">RNA-binding</keyword>
<dbReference type="InterPro" id="IPR035979">
    <property type="entry name" value="RBD_domain_sf"/>
</dbReference>
<evidence type="ECO:0000256" key="4">
    <source>
        <dbReference type="ARBA" id="ARBA00022801"/>
    </source>
</evidence>
<evidence type="ECO:0000256" key="7">
    <source>
        <dbReference type="ARBA" id="ARBA00022884"/>
    </source>
</evidence>
<dbReference type="SUPFAM" id="SSF52540">
    <property type="entry name" value="P-loop containing nucleoside triphosphate hydrolases"/>
    <property type="match status" value="2"/>
</dbReference>
<dbReference type="InterPro" id="IPR014001">
    <property type="entry name" value="Helicase_ATP-bd"/>
</dbReference>
<dbReference type="SMART" id="SM00490">
    <property type="entry name" value="HELICc"/>
    <property type="match status" value="1"/>
</dbReference>
<keyword evidence="4" id="KW-0378">Hydrolase</keyword>
<dbReference type="Gene3D" id="1.25.40.20">
    <property type="entry name" value="Ankyrin repeat-containing domain"/>
    <property type="match status" value="2"/>
</dbReference>
<dbReference type="InterPro" id="IPR044742">
    <property type="entry name" value="DEAD/DEAH_RhlB"/>
</dbReference>
<dbReference type="CDD" id="cd00268">
    <property type="entry name" value="DEADc"/>
    <property type="match status" value="1"/>
</dbReference>
<feature type="compositionally biased region" description="Basic residues" evidence="8">
    <location>
        <begin position="44"/>
        <end position="62"/>
    </location>
</feature>
<dbReference type="InterPro" id="IPR002110">
    <property type="entry name" value="Ankyrin_rpt"/>
</dbReference>
<dbReference type="InterPro" id="IPR036770">
    <property type="entry name" value="Ankyrin_rpt-contain_sf"/>
</dbReference>
<gene>
    <name evidence="11" type="ORF">P3T76_010775</name>
</gene>
<dbReference type="EMBL" id="JASMQC010000024">
    <property type="protein sequence ID" value="KAK1935009.1"/>
    <property type="molecule type" value="Genomic_DNA"/>
</dbReference>
<dbReference type="Gene3D" id="3.30.70.2280">
    <property type="match status" value="1"/>
</dbReference>
<comment type="similarity">
    <text evidence="1">Belongs to the DEAD box helicase family. DDX21/DDX50 subfamily.</text>
</comment>
<dbReference type="GO" id="GO:0003724">
    <property type="term" value="F:RNA helicase activity"/>
    <property type="evidence" value="ECO:0007669"/>
    <property type="project" value="UniProtKB-EC"/>
</dbReference>
<feature type="compositionally biased region" description="Acidic residues" evidence="8">
    <location>
        <begin position="65"/>
        <end position="84"/>
    </location>
</feature>
<dbReference type="PROSITE" id="PS51194">
    <property type="entry name" value="HELICASE_CTER"/>
    <property type="match status" value="1"/>
</dbReference>
<evidence type="ECO:0000259" key="9">
    <source>
        <dbReference type="PROSITE" id="PS51192"/>
    </source>
</evidence>
<dbReference type="InterPro" id="IPR027417">
    <property type="entry name" value="P-loop_NTPase"/>
</dbReference>
<feature type="compositionally biased region" description="Gly residues" evidence="8">
    <location>
        <begin position="654"/>
        <end position="679"/>
    </location>
</feature>
<name>A0AAD9GAY6_9STRA</name>
<evidence type="ECO:0000256" key="1">
    <source>
        <dbReference type="ARBA" id="ARBA00006517"/>
    </source>
</evidence>
<proteinExistence type="inferred from homology"/>
<dbReference type="InterPro" id="IPR059027">
    <property type="entry name" value="DD_DDX21-DDX50"/>
</dbReference>
<dbReference type="SMART" id="SM00487">
    <property type="entry name" value="DEXDc"/>
    <property type="match status" value="1"/>
</dbReference>
<feature type="compositionally biased region" description="Basic and acidic residues" evidence="8">
    <location>
        <begin position="85"/>
        <end position="96"/>
    </location>
</feature>
<keyword evidence="5 11" id="KW-0347">Helicase</keyword>
<dbReference type="Proteomes" id="UP001259832">
    <property type="component" value="Unassembled WGS sequence"/>
</dbReference>
<dbReference type="GO" id="GO:0005524">
    <property type="term" value="F:ATP binding"/>
    <property type="evidence" value="ECO:0007669"/>
    <property type="project" value="UniProtKB-KW"/>
</dbReference>
<sequence length="967" mass="107709">MASSEAKPVLTKEEKAARKLAKAAKKLAKEQAKAEAEVSDKKEKKMKKEKKEKKEKKSKKRSREAEEEQDETDPAEETAEESDVEAPKAKKVKSENATHVGGEENPPLESFNISEETQKNLKARGIHTLFPIQAMTFDKILEGKDIMGRARTGMGKTLAFALPVIELLLKDKRPRSRGRAPRVVCMAPTRELAKQVASEFELTGPSLSTVCIYGGASYQSQNNAFRNGVDILVGTTGRVIDHIDRGNLRLHNCEFLILDEADTMLEMGFREDVQKVFNAMEQVQNESGKKCQTLLFSATIPKWVKDVADKYMNKAEYVNLVKDSEVQASTDVQHIAIPCHWQGRPTLLANLLGVYAKKDSRTIIFAETKKDCNELAVHPEIKTDSQVLHGDIAQEQRETTMKAFREGRLRLLIATDVAARGLDMNVDLVINSEPPRKMSGMADVDTYVHRSGRTGRAGKKGICITLYTNRQQSMLTQIERKIGNKIDMRGPPDQEDLIKASAAKAVKEINNVDPSMVEIFQEQARELLETMEPEQCLAAALACITGHTKPPRRTSLMSGVPDYVTVLFSSSNVIRAKGYVWNAVNRDIPEEIAKDIKQMTLTEDTMGACFDLPIAGLELIEKRIEEDGMHCPYSIPKTVPKLQQSAYQMRQQSFGGGRGGRGSGRGFGRGGRGRGGSGGRGRRPSASPNSPLHALCVKHNVELLPHVVTLVDEYLNPFSSRKKVSRACRLGLPTRTLEYAAARDPDWDNGRYMAAAAVIRGFVHVLQWLNEFYPERTSWGDGSLGSSRCGRFLMDTAAEHGHLPVMQWLHANRREGCTYRAMNYAAASGRLDMVQWIHENRTEPCSKEAMDYAAGKGHLDVVRFLHENKTEGCTKLAMISAATNGHLEVVQWLYANRSERMTANSLRSAAKYGHLKVVKWLSDIVRKEPRGFLCIIDAARIAAQASHSEVTQHLEQIVKFARNDQVS</sequence>
<evidence type="ECO:0000256" key="2">
    <source>
        <dbReference type="ARBA" id="ARBA00012552"/>
    </source>
</evidence>
<dbReference type="SUPFAM" id="SSF54928">
    <property type="entry name" value="RNA-binding domain, RBD"/>
    <property type="match status" value="1"/>
</dbReference>
<dbReference type="SUPFAM" id="SSF48403">
    <property type="entry name" value="Ankyrin repeat"/>
    <property type="match status" value="1"/>
</dbReference>
<dbReference type="InterPro" id="IPR050547">
    <property type="entry name" value="DEAD_box_RNA_helicases"/>
</dbReference>
<feature type="region of interest" description="Disordered" evidence="8">
    <location>
        <begin position="652"/>
        <end position="691"/>
    </location>
</feature>
<dbReference type="Pfam" id="PF12796">
    <property type="entry name" value="Ank_2"/>
    <property type="match status" value="1"/>
</dbReference>
<evidence type="ECO:0000256" key="8">
    <source>
        <dbReference type="SAM" id="MobiDB-lite"/>
    </source>
</evidence>
<keyword evidence="3" id="KW-0547">Nucleotide-binding</keyword>
<evidence type="ECO:0000313" key="11">
    <source>
        <dbReference type="EMBL" id="KAK1935009.1"/>
    </source>
</evidence>
<evidence type="ECO:0000259" key="10">
    <source>
        <dbReference type="PROSITE" id="PS51194"/>
    </source>
</evidence>
<feature type="domain" description="Helicase ATP-binding" evidence="9">
    <location>
        <begin position="137"/>
        <end position="318"/>
    </location>
</feature>
<organism evidence="11 12">
    <name type="scientific">Phytophthora citrophthora</name>
    <dbReference type="NCBI Taxonomy" id="4793"/>
    <lineage>
        <taxon>Eukaryota</taxon>
        <taxon>Sar</taxon>
        <taxon>Stramenopiles</taxon>
        <taxon>Oomycota</taxon>
        <taxon>Peronosporomycetes</taxon>
        <taxon>Peronosporales</taxon>
        <taxon>Peronosporaceae</taxon>
        <taxon>Phytophthora</taxon>
    </lineage>
</organism>
<dbReference type="GO" id="GO:0003723">
    <property type="term" value="F:RNA binding"/>
    <property type="evidence" value="ECO:0007669"/>
    <property type="project" value="UniProtKB-KW"/>
</dbReference>
<dbReference type="Pfam" id="PF08152">
    <property type="entry name" value="GUCT"/>
    <property type="match status" value="1"/>
</dbReference>
<feature type="region of interest" description="Disordered" evidence="8">
    <location>
        <begin position="1"/>
        <end position="111"/>
    </location>
</feature>
<dbReference type="PROSITE" id="PS51192">
    <property type="entry name" value="HELICASE_ATP_BIND_1"/>
    <property type="match status" value="1"/>
</dbReference>
<dbReference type="InterPro" id="IPR012562">
    <property type="entry name" value="GUCT"/>
</dbReference>
<comment type="caution">
    <text evidence="11">The sequence shown here is derived from an EMBL/GenBank/DDBJ whole genome shotgun (WGS) entry which is preliminary data.</text>
</comment>
<feature type="compositionally biased region" description="Basic and acidic residues" evidence="8">
    <location>
        <begin position="27"/>
        <end position="43"/>
    </location>
</feature>
<dbReference type="Gene3D" id="3.40.50.300">
    <property type="entry name" value="P-loop containing nucleotide triphosphate hydrolases"/>
    <property type="match status" value="2"/>
</dbReference>
<evidence type="ECO:0000313" key="12">
    <source>
        <dbReference type="Proteomes" id="UP001259832"/>
    </source>
</evidence>
<dbReference type="CDD" id="cd18787">
    <property type="entry name" value="SF2_C_DEAD"/>
    <property type="match status" value="1"/>
</dbReference>
<dbReference type="Pfam" id="PF13637">
    <property type="entry name" value="Ank_4"/>
    <property type="match status" value="1"/>
</dbReference>